<reference evidence="1 2" key="1">
    <citation type="journal article" date="2024" name="Plant Biotechnol. J.">
        <title>Genome and CRISPR/Cas9 system of a widespread forest tree (Populus alba) in the world.</title>
        <authorList>
            <person name="Liu Y.J."/>
            <person name="Jiang P.F."/>
            <person name="Han X.M."/>
            <person name="Li X.Y."/>
            <person name="Wang H.M."/>
            <person name="Wang Y.J."/>
            <person name="Wang X.X."/>
            <person name="Zeng Q.Y."/>
        </authorList>
    </citation>
    <scope>NUCLEOTIDE SEQUENCE [LARGE SCALE GENOMIC DNA]</scope>
    <source>
        <strain evidence="2">cv. PAL-ZL1</strain>
    </source>
</reference>
<organism evidence="1 2">
    <name type="scientific">Populus alba</name>
    <name type="common">White poplar</name>
    <dbReference type="NCBI Taxonomy" id="43335"/>
    <lineage>
        <taxon>Eukaryota</taxon>
        <taxon>Viridiplantae</taxon>
        <taxon>Streptophyta</taxon>
        <taxon>Embryophyta</taxon>
        <taxon>Tracheophyta</taxon>
        <taxon>Spermatophyta</taxon>
        <taxon>Magnoliopsida</taxon>
        <taxon>eudicotyledons</taxon>
        <taxon>Gunneridae</taxon>
        <taxon>Pentapetalae</taxon>
        <taxon>rosids</taxon>
        <taxon>fabids</taxon>
        <taxon>Malpighiales</taxon>
        <taxon>Salicaceae</taxon>
        <taxon>Saliceae</taxon>
        <taxon>Populus</taxon>
    </lineage>
</organism>
<keyword evidence="2" id="KW-1185">Reference proteome</keyword>
<proteinExistence type="predicted"/>
<gene>
    <name evidence="1" type="ORF">D5086_026080</name>
</gene>
<dbReference type="Proteomes" id="UP000309997">
    <property type="component" value="Unassembled WGS sequence"/>
</dbReference>
<protein>
    <submittedName>
        <fullName evidence="1">Uncharacterized protein</fullName>
    </submittedName>
</protein>
<name>A0ACC4B1F3_POPAL</name>
<evidence type="ECO:0000313" key="1">
    <source>
        <dbReference type="EMBL" id="KAL3572176.1"/>
    </source>
</evidence>
<dbReference type="EMBL" id="RCHU02000014">
    <property type="protein sequence ID" value="KAL3572176.1"/>
    <property type="molecule type" value="Genomic_DNA"/>
</dbReference>
<comment type="caution">
    <text evidence="1">The sequence shown here is derived from an EMBL/GenBank/DDBJ whole genome shotgun (WGS) entry which is preliminary data.</text>
</comment>
<accession>A0ACC4B1F3</accession>
<sequence>MSIAGSSNGTHHTPLFRISNKYNLGLKLSFVTRKKRATGGEGPTAKQDYECLIKMEQGNQKNFDREQKTLRYVSRNSSSGKRKDHDLTKPQDSRSARIGKSRP</sequence>
<evidence type="ECO:0000313" key="2">
    <source>
        <dbReference type="Proteomes" id="UP000309997"/>
    </source>
</evidence>